<dbReference type="Pfam" id="PF16197">
    <property type="entry name" value="KAsynt_C_assoc"/>
    <property type="match status" value="1"/>
</dbReference>
<dbReference type="InterPro" id="IPR050091">
    <property type="entry name" value="PKS_NRPS_Biosynth_Enz"/>
</dbReference>
<dbReference type="SUPFAM" id="SSF51735">
    <property type="entry name" value="NAD(P)-binding Rossmann-fold domains"/>
    <property type="match status" value="3"/>
</dbReference>
<dbReference type="InterPro" id="IPR018201">
    <property type="entry name" value="Ketoacyl_synth_AS"/>
</dbReference>
<dbReference type="RefSeq" id="WP_107974449.1">
    <property type="nucleotide sequence ID" value="NZ_BMEZ01000002.1"/>
</dbReference>
<dbReference type="InterPro" id="IPR020843">
    <property type="entry name" value="ER"/>
</dbReference>
<evidence type="ECO:0000256" key="6">
    <source>
        <dbReference type="ARBA" id="ARBA00023315"/>
    </source>
</evidence>
<keyword evidence="1" id="KW-0596">Phosphopantetheine</keyword>
<dbReference type="InterPro" id="IPR020807">
    <property type="entry name" value="PKS_DH"/>
</dbReference>
<dbReference type="InterPro" id="IPR049900">
    <property type="entry name" value="PKS_mFAS_DH"/>
</dbReference>
<dbReference type="InterPro" id="IPR013149">
    <property type="entry name" value="ADH-like_C"/>
</dbReference>
<dbReference type="PROSITE" id="PS50075">
    <property type="entry name" value="CARRIER"/>
    <property type="match status" value="1"/>
</dbReference>
<keyword evidence="5" id="KW-0511">Multifunctional enzyme</keyword>
<proteinExistence type="predicted"/>
<evidence type="ECO:0000256" key="7">
    <source>
        <dbReference type="ARBA" id="ARBA00054155"/>
    </source>
</evidence>
<dbReference type="PANTHER" id="PTHR43775">
    <property type="entry name" value="FATTY ACID SYNTHASE"/>
    <property type="match status" value="1"/>
</dbReference>
<feature type="region of interest" description="C-terminal hotdog fold" evidence="8">
    <location>
        <begin position="1043"/>
        <end position="1186"/>
    </location>
</feature>
<dbReference type="Gene3D" id="3.40.47.10">
    <property type="match status" value="1"/>
</dbReference>
<dbReference type="InterPro" id="IPR014043">
    <property type="entry name" value="Acyl_transferase_dom"/>
</dbReference>
<dbReference type="Gene3D" id="1.10.1200.10">
    <property type="entry name" value="ACP-like"/>
    <property type="match status" value="1"/>
</dbReference>
<dbReference type="InterPro" id="IPR013968">
    <property type="entry name" value="PKS_KR"/>
</dbReference>
<evidence type="ECO:0000256" key="8">
    <source>
        <dbReference type="PROSITE-ProRule" id="PRU01363"/>
    </source>
</evidence>
<keyword evidence="3 13" id="KW-0808">Transferase</keyword>
<dbReference type="PROSITE" id="PS00012">
    <property type="entry name" value="PHOSPHOPANTETHEINE"/>
    <property type="match status" value="1"/>
</dbReference>
<sequence length="2490" mass="261811">MNTPDPAIAANQSQLSPLKRALIALEVAEAENRRLREAARAPIAIVGIGCRVPGADGPEAFWELLDAGIDATGPVPAGRWDHEAFYDPDPDREGHISTLRGGFIDRIDEFDAKLFGISLREARSMDPQQRLFLQTAWEALEHAGIAPDTLQGSATGVFVGATSSDYTYLQVASRDRALLDAHFTSGIAHSVLSGRLSYLLGLQGPSVTVDTACSSSLVAVHQAVQSLRRGEARMAIAGGVNLMLSPELFVALSRAHMLAPDGRCKAFDASADGFARAEGCGVVVLKSLADAQADGDRVLAVLRGSAVNQDGASSSLTAPSGPAQEAVIRAALEDAGISPDQLGYLEAHGTGTNLGDPQEMRALGNVFAGRRTPLVVGSVKTNLGHLEGAAGITGLIKLTLMLREGRIPRHLHFKTPSPHIPWSSLPIRVPAEPEAWEPLGGARYASISSFGFSGTNAHIVLEEAPQMAEGKQDEAPALLALSAASREALGTLAARHAARLSEPQVPALDDVCRTANVGRAQLAYRATVSGTTPGDLLPGLEKLASGEAPVAGPVRDTPRIAFLFTGQGAQFAGMGRELYDRAPVFRAVLDRAAQRLEGRLETPLLDVMFGAPGTEGLLDRTRYTQPALFAFEYALAELWASWGVEADIVIGHSVGEFAAACLAGVMRFEDALDLVAERGRLMDELPEGGAMLSVAAPEDAVRALLGDEADVAAVNAPDQTVVSGARDALDRFAELLTDRGIDFRWLPVSHAFHSRLVDPALDAFEATASGISFGAPNRRLISNLTGRSVGAETIGRPAYWRRHMRDPVRYAEGAAEIARLGATVLVEIGPQPVLTTLARETLAVEGTGDGMAFLASFRRGRGEWEQMQAALGALWTSGVRVDWHEVERLRGGQVTDLPTYPFARDRHWIAPRAEAQGAPAPTGLSGAPLPVALGGVEIRAGEISVASSDWAGDHVVNGGVILPGAAFLSMMAAAQAGALEDVVFEAPLSLPKGERGTALQTIRHDDRIEVFSRADGEDDWTRHATARSAEAQPIETPAGPRHGREINPEGFYEGLAARGIGLGPAFRVIQRLQAAEDMAFGDIALPEAIRAEPGLPIHPLLLDGCLQLIAATGAARETGGGAFLPFAIDRAQIGSDPGRKTRARVSVRRAGADILAADIRAEAEDGTPVLALTGLRLRRLSTQPALTAAGRPLSEALYVTDRVARPVFPTPAELVDAATLHSAALADHAGLAAYDRFAEGMDAACVEILRDCFAKLGWQPEPGAHFDAETLADEFGISTAHRRLFTRLLGILAEAGDIHHEGAGWTVQHRPEPRQVAGELRQLAPRAALPEVEMLLRAGAGLQDALRGRTDALELLFPGGDTSTAEELYGAVPTSTYFNGLIAEILASLAASNRPLRILEIGGGTGGTTARVLERLPEGVDYTFTDVGPSFVDRARERFGDRDGMRFQVLDLERDLVSQGIEAGSVDVVIGANVVHATRDLAATLGRISDVMAPGGRLVLLEVTTPQRWFDLTVGLTPGWWLYSDTDLRSEGPLLDRERWLDVLRSAGFSAPAALDGDPAMPGSRGRQAVLVAEHLGTCGQHWLIVPGGDNLARPLAEALWAVGEQAEVLEGHLSAVTGAAPDQVVILGGSEDLSAAERVANALEAVQEAAKAQPAARLTLITQGAEPVEGRHDTPRAGEAGVAGLARSVALELPDVSCRRIELAPGSADVDAIAAVLLDGGDEPEVILHGATPEVTRLQPWTAPAAPEVPQEPWGLEATLPGTLEHLECRPRARRAPGPGEIEIEVEVAGLNFRDVLNALGEYPGAPPLGGECAGRVVAVGDGVTGLAPGDAVIGMVPGALGSHVTLPAALATPLPEGFDMVDGAAFAIPFVTADYCLRELGDIGPGDRVLIHAAAGGVGMAAVQIAHAAGAEVFATAGSDEKRDVVRGLGVATVMDSRTPAFLEEVVQATGGKGVDLVLNSLTGEMAEASLRALAEGGRMIELGVRDLRDPSEIEGLAPGVQHIPVNWGHVAEADPERIGAILRRVTRELSAGRLAPLPRQCFAIDEVDAAFRLMARGGHVGKIVIALRNRPKVAVRASGTYIVTGGFTGLGLDTVERLAGEGTGRIVVIGRRPPGPETEAILQGLRASGTRIDAEIVDVADAEAMTALLARIRQDGPPIRGVIHAAGTLSDAGLMAQDRETIGAVMAAKVTGTLLLERLTRADPLDLFCAYSSLAAVLGSPAQANHAAANAALGAIMRRRAAQGRPGLAIAWGPWSGIGAAAGADTIERLADQGVGALSPAEGRAACAYLMGEARGEVIVAPVNWTKLNTWRGGRPNPVFPTGERAAAPERPQTGGTAPATQTEAQDDILERLAAAEPARKRQVLDAFLEVTVRKSFALPEGRRLDPKTPFGELGLDSLLAIELRNRLGRSLGMRLPATLLFENPTLATLGDFLMSEIAPAATPVPPESTRKTAPSSDVFAGLDTLSDEELERMLGLEDTMNDEAEA</sequence>
<dbReference type="SUPFAM" id="SSF53901">
    <property type="entry name" value="Thiolase-like"/>
    <property type="match status" value="1"/>
</dbReference>
<dbReference type="SMART" id="SM01294">
    <property type="entry name" value="PKS_PP_betabranch"/>
    <property type="match status" value="1"/>
</dbReference>
<accession>A0A2T6B7F3</accession>
<dbReference type="InterPro" id="IPR016035">
    <property type="entry name" value="Acyl_Trfase/lysoPLipase"/>
</dbReference>
<dbReference type="Gene3D" id="3.40.50.150">
    <property type="entry name" value="Vaccinia Virus protein VP39"/>
    <property type="match status" value="1"/>
</dbReference>
<dbReference type="InterPro" id="IPR029063">
    <property type="entry name" value="SAM-dependent_MTases_sf"/>
</dbReference>
<dbReference type="FunFam" id="3.40.47.10:FF:000019">
    <property type="entry name" value="Polyketide synthase type I"/>
    <property type="match status" value="1"/>
</dbReference>
<dbReference type="CDD" id="cd00833">
    <property type="entry name" value="PKS"/>
    <property type="match status" value="1"/>
</dbReference>
<feature type="active site" description="Proton acceptor; for dehydratase activity" evidence="8">
    <location>
        <position position="954"/>
    </location>
</feature>
<dbReference type="Pfam" id="PF00698">
    <property type="entry name" value="Acyl_transf_1"/>
    <property type="match status" value="1"/>
</dbReference>
<dbReference type="InterPro" id="IPR049552">
    <property type="entry name" value="PKS_DH_N"/>
</dbReference>
<evidence type="ECO:0000256" key="2">
    <source>
        <dbReference type="ARBA" id="ARBA00022553"/>
    </source>
</evidence>
<evidence type="ECO:0000256" key="3">
    <source>
        <dbReference type="ARBA" id="ARBA00022679"/>
    </source>
</evidence>
<comment type="caution">
    <text evidence="13">The sequence shown here is derived from an EMBL/GenBank/DDBJ whole genome shotgun (WGS) entry which is preliminary data.</text>
</comment>
<dbReference type="PROSITE" id="PS52019">
    <property type="entry name" value="PKS_MFAS_DH"/>
    <property type="match status" value="1"/>
</dbReference>
<dbReference type="Pfam" id="PF08242">
    <property type="entry name" value="Methyltransf_12"/>
    <property type="match status" value="1"/>
</dbReference>
<dbReference type="Gene3D" id="3.40.50.720">
    <property type="entry name" value="NAD(P)-binding Rossmann-like Domain"/>
    <property type="match status" value="3"/>
</dbReference>
<dbReference type="FunFam" id="3.40.366.10:FF:000002">
    <property type="entry name" value="Probable polyketide synthase 2"/>
    <property type="match status" value="1"/>
</dbReference>
<evidence type="ECO:0000313" key="14">
    <source>
        <dbReference type="Proteomes" id="UP000244069"/>
    </source>
</evidence>
<dbReference type="InterPro" id="IPR020806">
    <property type="entry name" value="PKS_PP-bd"/>
</dbReference>
<dbReference type="SMART" id="SM00825">
    <property type="entry name" value="PKS_KS"/>
    <property type="match status" value="1"/>
</dbReference>
<feature type="domain" description="Ketosynthase family 3 (KS3)" evidence="11">
    <location>
        <begin position="40"/>
        <end position="463"/>
    </location>
</feature>
<protein>
    <submittedName>
        <fullName evidence="13">Acyl transferase domain-containing protein</fullName>
    </submittedName>
</protein>
<dbReference type="GO" id="GO:0031177">
    <property type="term" value="F:phosphopantetheine binding"/>
    <property type="evidence" value="ECO:0007669"/>
    <property type="project" value="InterPro"/>
</dbReference>
<dbReference type="InterPro" id="IPR016036">
    <property type="entry name" value="Malonyl_transacylase_ACP-bd"/>
</dbReference>
<evidence type="ECO:0000256" key="4">
    <source>
        <dbReference type="ARBA" id="ARBA00022857"/>
    </source>
</evidence>
<dbReference type="PANTHER" id="PTHR43775:SF37">
    <property type="entry name" value="SI:DKEY-61P9.11"/>
    <property type="match status" value="1"/>
</dbReference>
<dbReference type="SMART" id="SM00823">
    <property type="entry name" value="PKS_PP"/>
    <property type="match status" value="1"/>
</dbReference>
<reference evidence="13 14" key="1">
    <citation type="submission" date="2018-04" db="EMBL/GenBank/DDBJ databases">
        <title>Genomic Encyclopedia of Archaeal and Bacterial Type Strains, Phase II (KMG-II): from individual species to whole genera.</title>
        <authorList>
            <person name="Goeker M."/>
        </authorList>
    </citation>
    <scope>NUCLEOTIDE SEQUENCE [LARGE SCALE GENOMIC DNA]</scope>
    <source>
        <strain evidence="13 14">DSM 29329</strain>
    </source>
</reference>
<dbReference type="Pfam" id="PF00107">
    <property type="entry name" value="ADH_zinc_N"/>
    <property type="match status" value="1"/>
</dbReference>
<keyword evidence="6" id="KW-0012">Acyltransferase</keyword>
<dbReference type="SMART" id="SM00822">
    <property type="entry name" value="PKS_KR"/>
    <property type="match status" value="1"/>
</dbReference>
<dbReference type="InterPro" id="IPR036291">
    <property type="entry name" value="NAD(P)-bd_dom_sf"/>
</dbReference>
<feature type="region of interest" description="Disordered" evidence="9">
    <location>
        <begin position="2317"/>
        <end position="2345"/>
    </location>
</feature>
<dbReference type="FunFam" id="3.40.50.720:FF:000209">
    <property type="entry name" value="Polyketide synthase Pks12"/>
    <property type="match status" value="1"/>
</dbReference>
<dbReference type="InterPro" id="IPR032821">
    <property type="entry name" value="PKS_assoc"/>
</dbReference>
<dbReference type="Pfam" id="PF02801">
    <property type="entry name" value="Ketoacyl-synt_C"/>
    <property type="match status" value="1"/>
</dbReference>
<dbReference type="Proteomes" id="UP000244069">
    <property type="component" value="Unassembled WGS sequence"/>
</dbReference>
<dbReference type="InterPro" id="IPR014030">
    <property type="entry name" value="Ketoacyl_synth_N"/>
</dbReference>
<dbReference type="CDD" id="cd05195">
    <property type="entry name" value="enoyl_red"/>
    <property type="match status" value="1"/>
</dbReference>
<dbReference type="SUPFAM" id="SSF53335">
    <property type="entry name" value="S-adenosyl-L-methionine-dependent methyltransferases"/>
    <property type="match status" value="1"/>
</dbReference>
<dbReference type="SUPFAM" id="SSF47336">
    <property type="entry name" value="ACP-like"/>
    <property type="match status" value="1"/>
</dbReference>
<name>A0A2T6B7F3_9RHOB</name>
<dbReference type="Pfam" id="PF14765">
    <property type="entry name" value="PS-DH"/>
    <property type="match status" value="1"/>
</dbReference>
<dbReference type="InterPro" id="IPR006162">
    <property type="entry name" value="Ppantetheine_attach_site"/>
</dbReference>
<dbReference type="InterPro" id="IPR009081">
    <property type="entry name" value="PP-bd_ACP"/>
</dbReference>
<keyword evidence="4" id="KW-0521">NADP</keyword>
<keyword evidence="14" id="KW-1185">Reference proteome</keyword>
<dbReference type="SUPFAM" id="SSF50129">
    <property type="entry name" value="GroES-like"/>
    <property type="match status" value="1"/>
</dbReference>
<organism evidence="13 14">
    <name type="scientific">Allosediminivita pacifica</name>
    <dbReference type="NCBI Taxonomy" id="1267769"/>
    <lineage>
        <taxon>Bacteria</taxon>
        <taxon>Pseudomonadati</taxon>
        <taxon>Pseudomonadota</taxon>
        <taxon>Alphaproteobacteria</taxon>
        <taxon>Rhodobacterales</taxon>
        <taxon>Paracoccaceae</taxon>
        <taxon>Allosediminivita</taxon>
    </lineage>
</organism>
<dbReference type="PROSITE" id="PS00606">
    <property type="entry name" value="KS3_1"/>
    <property type="match status" value="1"/>
</dbReference>
<dbReference type="SMART" id="SM00826">
    <property type="entry name" value="PKS_DH"/>
    <property type="match status" value="1"/>
</dbReference>
<dbReference type="InterPro" id="IPR057326">
    <property type="entry name" value="KR_dom"/>
</dbReference>
<evidence type="ECO:0000256" key="1">
    <source>
        <dbReference type="ARBA" id="ARBA00022450"/>
    </source>
</evidence>
<feature type="region of interest" description="N-terminal hotdog fold" evidence="8">
    <location>
        <begin position="922"/>
        <end position="1035"/>
    </location>
</feature>
<dbReference type="OrthoDB" id="9778690at2"/>
<evidence type="ECO:0000256" key="5">
    <source>
        <dbReference type="ARBA" id="ARBA00023268"/>
    </source>
</evidence>
<keyword evidence="2" id="KW-0597">Phosphoprotein</keyword>
<dbReference type="Pfam" id="PF21089">
    <property type="entry name" value="PKS_DH_N"/>
    <property type="match status" value="1"/>
</dbReference>
<evidence type="ECO:0000259" key="10">
    <source>
        <dbReference type="PROSITE" id="PS50075"/>
    </source>
</evidence>
<dbReference type="Pfam" id="PF08240">
    <property type="entry name" value="ADH_N"/>
    <property type="match status" value="1"/>
</dbReference>
<evidence type="ECO:0000256" key="9">
    <source>
        <dbReference type="SAM" id="MobiDB-lite"/>
    </source>
</evidence>
<dbReference type="Pfam" id="PF00550">
    <property type="entry name" value="PP-binding"/>
    <property type="match status" value="1"/>
</dbReference>
<dbReference type="Gene3D" id="3.40.366.10">
    <property type="entry name" value="Malonyl-Coenzyme A Acyl Carrier Protein, domain 2"/>
    <property type="match status" value="1"/>
</dbReference>
<feature type="active site" description="Proton donor; for dehydratase activity" evidence="8">
    <location>
        <position position="1103"/>
    </location>
</feature>
<dbReference type="Gene3D" id="3.10.129.110">
    <property type="entry name" value="Polyketide synthase dehydratase"/>
    <property type="match status" value="1"/>
</dbReference>
<dbReference type="SUPFAM" id="SSF55048">
    <property type="entry name" value="Probable ACP-binding domain of malonyl-CoA ACP transacylase"/>
    <property type="match status" value="1"/>
</dbReference>
<dbReference type="InterPro" id="IPR049551">
    <property type="entry name" value="PKS_DH_C"/>
</dbReference>
<dbReference type="PROSITE" id="PS52004">
    <property type="entry name" value="KS3_2"/>
    <property type="match status" value="1"/>
</dbReference>
<dbReference type="GO" id="GO:0004312">
    <property type="term" value="F:fatty acid synthase activity"/>
    <property type="evidence" value="ECO:0007669"/>
    <property type="project" value="TreeGrafter"/>
</dbReference>
<dbReference type="InterPro" id="IPR014031">
    <property type="entry name" value="Ketoacyl_synth_C"/>
</dbReference>
<dbReference type="InterPro" id="IPR016039">
    <property type="entry name" value="Thiolase-like"/>
</dbReference>
<dbReference type="InterPro" id="IPR011032">
    <property type="entry name" value="GroES-like_sf"/>
</dbReference>
<dbReference type="InterPro" id="IPR036736">
    <property type="entry name" value="ACP-like_sf"/>
</dbReference>
<dbReference type="EMBL" id="QBKN01000002">
    <property type="protein sequence ID" value="PTX51968.1"/>
    <property type="molecule type" value="Genomic_DNA"/>
</dbReference>
<dbReference type="Pfam" id="PF00109">
    <property type="entry name" value="ketoacyl-synt"/>
    <property type="match status" value="1"/>
</dbReference>
<evidence type="ECO:0000313" key="13">
    <source>
        <dbReference type="EMBL" id="PTX51968.1"/>
    </source>
</evidence>
<dbReference type="GO" id="GO:0004315">
    <property type="term" value="F:3-oxoacyl-[acyl-carrier-protein] synthase activity"/>
    <property type="evidence" value="ECO:0007669"/>
    <property type="project" value="InterPro"/>
</dbReference>
<dbReference type="SUPFAM" id="SSF52151">
    <property type="entry name" value="FabD/lysophospholipase-like"/>
    <property type="match status" value="1"/>
</dbReference>
<evidence type="ECO:0000259" key="11">
    <source>
        <dbReference type="PROSITE" id="PS52004"/>
    </source>
</evidence>
<dbReference type="SMART" id="SM00827">
    <property type="entry name" value="PKS_AT"/>
    <property type="match status" value="1"/>
</dbReference>
<gene>
    <name evidence="13" type="ORF">C8N44_10212</name>
</gene>
<dbReference type="GO" id="GO:0016491">
    <property type="term" value="F:oxidoreductase activity"/>
    <property type="evidence" value="ECO:0007669"/>
    <property type="project" value="InterPro"/>
</dbReference>
<dbReference type="InterPro" id="IPR013154">
    <property type="entry name" value="ADH-like_N"/>
</dbReference>
<dbReference type="SMART" id="SM00829">
    <property type="entry name" value="PKS_ER"/>
    <property type="match status" value="1"/>
</dbReference>
<comment type="function">
    <text evidence="7">Involved in production of the polyketide antibiotic thailandamide.</text>
</comment>
<dbReference type="InterPro" id="IPR020841">
    <property type="entry name" value="PKS_Beta-ketoAc_synthase_dom"/>
</dbReference>
<dbReference type="Gene3D" id="3.90.180.10">
    <property type="entry name" value="Medium-chain alcohol dehydrogenases, catalytic domain"/>
    <property type="match status" value="1"/>
</dbReference>
<evidence type="ECO:0000259" key="12">
    <source>
        <dbReference type="PROSITE" id="PS52019"/>
    </source>
</evidence>
<feature type="domain" description="PKS/mFAS DH" evidence="12">
    <location>
        <begin position="922"/>
        <end position="1186"/>
    </location>
</feature>
<dbReference type="GO" id="GO:0006633">
    <property type="term" value="P:fatty acid biosynthetic process"/>
    <property type="evidence" value="ECO:0007669"/>
    <property type="project" value="InterPro"/>
</dbReference>
<feature type="domain" description="Carrier" evidence="10">
    <location>
        <begin position="2358"/>
        <end position="2441"/>
    </location>
</feature>
<dbReference type="InterPro" id="IPR013217">
    <property type="entry name" value="Methyltransf_12"/>
</dbReference>
<dbReference type="Pfam" id="PF08659">
    <property type="entry name" value="KR"/>
    <property type="match status" value="1"/>
</dbReference>
<dbReference type="Gene3D" id="3.30.70.3290">
    <property type="match status" value="1"/>
</dbReference>
<dbReference type="InterPro" id="IPR042104">
    <property type="entry name" value="PKS_dehydratase_sf"/>
</dbReference>
<dbReference type="InterPro" id="IPR001227">
    <property type="entry name" value="Ac_transferase_dom_sf"/>
</dbReference>
<feature type="region of interest" description="Disordered" evidence="9">
    <location>
        <begin position="1025"/>
        <end position="1047"/>
    </location>
</feature>